<dbReference type="PROSITE" id="PS00502">
    <property type="entry name" value="POLYGALACTURONASE"/>
    <property type="match status" value="1"/>
</dbReference>
<dbReference type="PANTHER" id="PTHR31339">
    <property type="entry name" value="PECTIN LYASE-RELATED"/>
    <property type="match status" value="1"/>
</dbReference>
<evidence type="ECO:0000256" key="4">
    <source>
        <dbReference type="RuleBase" id="RU361169"/>
    </source>
</evidence>
<evidence type="ECO:0000256" key="5">
    <source>
        <dbReference type="SAM" id="MobiDB-lite"/>
    </source>
</evidence>
<dbReference type="Proteomes" id="UP000671995">
    <property type="component" value="Chromosome"/>
</dbReference>
<dbReference type="Gene3D" id="2.160.20.10">
    <property type="entry name" value="Single-stranded right-handed beta-helix, Pectin lyase-like"/>
    <property type="match status" value="1"/>
</dbReference>
<gene>
    <name evidence="6" type="ORF">HRI96_01415</name>
</gene>
<dbReference type="Pfam" id="PF00295">
    <property type="entry name" value="Glyco_hydro_28"/>
    <property type="match status" value="1"/>
</dbReference>
<evidence type="ECO:0000313" key="7">
    <source>
        <dbReference type="Proteomes" id="UP000671995"/>
    </source>
</evidence>
<dbReference type="GO" id="GO:0004650">
    <property type="term" value="F:polygalacturonase activity"/>
    <property type="evidence" value="ECO:0007669"/>
    <property type="project" value="InterPro"/>
</dbReference>
<dbReference type="InterPro" id="IPR012334">
    <property type="entry name" value="Pectin_lyas_fold"/>
</dbReference>
<protein>
    <submittedName>
        <fullName evidence="6">Glycoside hydrolase family 28 protein</fullName>
    </submittedName>
</protein>
<name>A0A975EXU6_9SPIR</name>
<dbReference type="PANTHER" id="PTHR31339:SF9">
    <property type="entry name" value="PLASMIN AND FIBRONECTIN-BINDING PROTEIN A"/>
    <property type="match status" value="1"/>
</dbReference>
<evidence type="ECO:0000256" key="3">
    <source>
        <dbReference type="ARBA" id="ARBA00023295"/>
    </source>
</evidence>
<sequence>MQSIFLHETGGKPSPLPAAAGTTQKQSFFDNSEAFFKALDILKKAGGGTLKVSNGVWHTGPIELFSNITLYLEEGAVISFIPEQERYKPVYTRWEGADCFAMHPCVYINAQKNVKITGSGTIDGQGPVWWRSREAKKKQTSPETQIELEFAKLNPDYKTQPGGGGGRNIQFLRPPLIQFYKCQNCSIENVSVYNSPFWTIHPVYSDSIKISNVTVRNPAERAPNTDGIDIDSCTNVTITDCSINVGDDAIAIKSGADEDGIKAAKPCRNIRISNCTVFSGHGGIVIGSETAAGIEDVVAENCVFKNTDRGIRIKTRRRRGGAIKNLKFSNLTIKDCLCPFSINMYYVCGADPKDPFLFSTEKQKIESSTPSVKDISVNDIRATGCRSSAGFIAGLPEAPVCDVVFNNCSFETDEKSSEIPGKSDMTAGLPCVTEKSFRIVNAKNVLFKNTQIIGPKTPFLYS</sequence>
<dbReference type="GO" id="GO:0005975">
    <property type="term" value="P:carbohydrate metabolic process"/>
    <property type="evidence" value="ECO:0007669"/>
    <property type="project" value="InterPro"/>
</dbReference>
<dbReference type="InterPro" id="IPR051801">
    <property type="entry name" value="GH28_Enzymes"/>
</dbReference>
<evidence type="ECO:0000256" key="2">
    <source>
        <dbReference type="ARBA" id="ARBA00022801"/>
    </source>
</evidence>
<dbReference type="RefSeq" id="WP_210117764.1">
    <property type="nucleotide sequence ID" value="NZ_CP054257.1"/>
</dbReference>
<dbReference type="SMART" id="SM00710">
    <property type="entry name" value="PbH1"/>
    <property type="match status" value="4"/>
</dbReference>
<dbReference type="InterPro" id="IPR000743">
    <property type="entry name" value="Glyco_hydro_28"/>
</dbReference>
<accession>A0A975EXU6</accession>
<dbReference type="AlphaFoldDB" id="A0A975EXU6"/>
<evidence type="ECO:0000313" key="6">
    <source>
        <dbReference type="EMBL" id="QTQ10970.1"/>
    </source>
</evidence>
<keyword evidence="2 4" id="KW-0378">Hydrolase</keyword>
<reference evidence="6" key="1">
    <citation type="submission" date="2020-05" db="EMBL/GenBank/DDBJ databases">
        <authorList>
            <person name="Zeng H."/>
            <person name="Chan Y.K."/>
            <person name="Watt R.M."/>
        </authorList>
    </citation>
    <scope>NUCLEOTIDE SEQUENCE</scope>
    <source>
        <strain evidence="6">ATCC 700773</strain>
    </source>
</reference>
<dbReference type="InterPro" id="IPR011050">
    <property type="entry name" value="Pectin_lyase_fold/virulence"/>
</dbReference>
<reference evidence="6" key="2">
    <citation type="journal article" date="2021" name="Microbiol. Resour. Announc.">
        <title>Complete Genome Sequences of Three Human Oral Treponema parvum Isolates.</title>
        <authorList>
            <person name="Zeng H."/>
            <person name="Watt R.M."/>
        </authorList>
    </citation>
    <scope>NUCLEOTIDE SEQUENCE</scope>
    <source>
        <strain evidence="6">ATCC 700773</strain>
    </source>
</reference>
<comment type="similarity">
    <text evidence="1 4">Belongs to the glycosyl hydrolase 28 family.</text>
</comment>
<organism evidence="6 7">
    <name type="scientific">Treponema parvum</name>
    <dbReference type="NCBI Taxonomy" id="138851"/>
    <lineage>
        <taxon>Bacteria</taxon>
        <taxon>Pseudomonadati</taxon>
        <taxon>Spirochaetota</taxon>
        <taxon>Spirochaetia</taxon>
        <taxon>Spirochaetales</taxon>
        <taxon>Treponemataceae</taxon>
        <taxon>Treponema</taxon>
    </lineage>
</organism>
<evidence type="ECO:0000256" key="1">
    <source>
        <dbReference type="ARBA" id="ARBA00008834"/>
    </source>
</evidence>
<dbReference type="InterPro" id="IPR006626">
    <property type="entry name" value="PbH1"/>
</dbReference>
<proteinExistence type="inferred from homology"/>
<feature type="region of interest" description="Disordered" evidence="5">
    <location>
        <begin position="1"/>
        <end position="20"/>
    </location>
</feature>
<dbReference type="EMBL" id="CP054257">
    <property type="protein sequence ID" value="QTQ10970.1"/>
    <property type="molecule type" value="Genomic_DNA"/>
</dbReference>
<keyword evidence="3 4" id="KW-0326">Glycosidase</keyword>
<dbReference type="SUPFAM" id="SSF51126">
    <property type="entry name" value="Pectin lyase-like"/>
    <property type="match status" value="1"/>
</dbReference>